<evidence type="ECO:0000313" key="2">
    <source>
        <dbReference type="EMBL" id="AWP13428.1"/>
    </source>
</evidence>
<evidence type="ECO:0000256" key="1">
    <source>
        <dbReference type="SAM" id="MobiDB-lite"/>
    </source>
</evidence>
<evidence type="ECO:0000313" key="3">
    <source>
        <dbReference type="Proteomes" id="UP000246464"/>
    </source>
</evidence>
<sequence length="77" mass="9111">MQNFASVQWSRVLSSHSHLGCSFFNTKKQSARTYEFTFPQTRMTQYSRRWPGNSRETDMKEEEEESRDAAAVNPRME</sequence>
<keyword evidence="3" id="KW-1185">Reference proteome</keyword>
<proteinExistence type="predicted"/>
<dbReference type="AlphaFoldDB" id="A0A2U9CAC5"/>
<reference evidence="2 3" key="1">
    <citation type="submission" date="2017-12" db="EMBL/GenBank/DDBJ databases">
        <title>Integrating genomic resources of turbot (Scophthalmus maximus) in depth evaluation of genetic and physical mapping variation across individuals.</title>
        <authorList>
            <person name="Martinez P."/>
        </authorList>
    </citation>
    <scope>NUCLEOTIDE SEQUENCE [LARGE SCALE GENOMIC DNA]</scope>
</reference>
<accession>A0A2U9CAC5</accession>
<organism evidence="2 3">
    <name type="scientific">Scophthalmus maximus</name>
    <name type="common">Turbot</name>
    <name type="synonym">Psetta maxima</name>
    <dbReference type="NCBI Taxonomy" id="52904"/>
    <lineage>
        <taxon>Eukaryota</taxon>
        <taxon>Metazoa</taxon>
        <taxon>Chordata</taxon>
        <taxon>Craniata</taxon>
        <taxon>Vertebrata</taxon>
        <taxon>Euteleostomi</taxon>
        <taxon>Actinopterygii</taxon>
        <taxon>Neopterygii</taxon>
        <taxon>Teleostei</taxon>
        <taxon>Neoteleostei</taxon>
        <taxon>Acanthomorphata</taxon>
        <taxon>Carangaria</taxon>
        <taxon>Pleuronectiformes</taxon>
        <taxon>Pleuronectoidei</taxon>
        <taxon>Scophthalmidae</taxon>
        <taxon>Scophthalmus</taxon>
    </lineage>
</organism>
<name>A0A2U9CAC5_SCOMX</name>
<dbReference type="Proteomes" id="UP000246464">
    <property type="component" value="Chromosome 14"/>
</dbReference>
<feature type="region of interest" description="Disordered" evidence="1">
    <location>
        <begin position="47"/>
        <end position="77"/>
    </location>
</feature>
<dbReference type="EMBL" id="CP026256">
    <property type="protein sequence ID" value="AWP13428.1"/>
    <property type="molecule type" value="Genomic_DNA"/>
</dbReference>
<gene>
    <name evidence="2" type="ORF">SMAX5B_018519</name>
</gene>
<protein>
    <submittedName>
        <fullName evidence="2">Uncharacterized protein</fullName>
    </submittedName>
</protein>